<accession>A0A1E7JYG8</accession>
<proteinExistence type="predicted"/>
<evidence type="ECO:0000313" key="1">
    <source>
        <dbReference type="EMBL" id="OEU96748.1"/>
    </source>
</evidence>
<dbReference type="EMBL" id="LJGU01000135">
    <property type="protein sequence ID" value="OEU96748.1"/>
    <property type="molecule type" value="Genomic_DNA"/>
</dbReference>
<dbReference type="AlphaFoldDB" id="A0A1E7JYG8"/>
<reference evidence="1 2" key="1">
    <citation type="journal article" date="2016" name="Front. Microbiol.">
        <title>Comparative Genomics Analysis of Streptomyces Species Reveals Their Adaptation to the Marine Environment and Their Diversity at the Genomic Level.</title>
        <authorList>
            <person name="Tian X."/>
            <person name="Zhang Z."/>
            <person name="Yang T."/>
            <person name="Chen M."/>
            <person name="Li J."/>
            <person name="Chen F."/>
            <person name="Yang J."/>
            <person name="Li W."/>
            <person name="Zhang B."/>
            <person name="Zhang Z."/>
            <person name="Wu J."/>
            <person name="Zhang C."/>
            <person name="Long L."/>
            <person name="Xiao J."/>
        </authorList>
    </citation>
    <scope>NUCLEOTIDE SEQUENCE [LARGE SCALE GENOMIC DNA]</scope>
    <source>
        <strain evidence="1 2">SCSIO 02100</strain>
    </source>
</reference>
<organism evidence="1 2">
    <name type="scientific">Streptomyces oceani</name>
    <dbReference type="NCBI Taxonomy" id="1075402"/>
    <lineage>
        <taxon>Bacteria</taxon>
        <taxon>Bacillati</taxon>
        <taxon>Actinomycetota</taxon>
        <taxon>Actinomycetes</taxon>
        <taxon>Kitasatosporales</taxon>
        <taxon>Streptomycetaceae</taxon>
        <taxon>Streptomyces</taxon>
    </lineage>
</organism>
<comment type="caution">
    <text evidence="1">The sequence shown here is derived from an EMBL/GenBank/DDBJ whole genome shotgun (WGS) entry which is preliminary data.</text>
</comment>
<name>A0A1E7JYG8_9ACTN</name>
<evidence type="ECO:0000313" key="2">
    <source>
        <dbReference type="Proteomes" id="UP000176101"/>
    </source>
</evidence>
<keyword evidence="2" id="KW-1185">Reference proteome</keyword>
<protein>
    <submittedName>
        <fullName evidence="1">Uncharacterized protein</fullName>
    </submittedName>
</protein>
<dbReference type="STRING" id="1075402.AN216_19180"/>
<sequence>MGGLVAEAVVGEVEGFVDDASKVSVGECVDDPPPLFAANDETTQAKPGEVLADGRSLGPAALGQRGDVRFRSGEGVEDAQARAVAEESEEFRGEGELFLAAVMRVRILCI</sequence>
<dbReference type="Proteomes" id="UP000176101">
    <property type="component" value="Unassembled WGS sequence"/>
</dbReference>
<gene>
    <name evidence="1" type="ORF">AN216_19180</name>
</gene>